<dbReference type="PROSITE" id="PS51257">
    <property type="entry name" value="PROKAR_LIPOPROTEIN"/>
    <property type="match status" value="1"/>
</dbReference>
<organism evidence="3 4">
    <name type="scientific">Dysgonomonas termitidis</name>
    <dbReference type="NCBI Taxonomy" id="1516126"/>
    <lineage>
        <taxon>Bacteria</taxon>
        <taxon>Pseudomonadati</taxon>
        <taxon>Bacteroidota</taxon>
        <taxon>Bacteroidia</taxon>
        <taxon>Bacteroidales</taxon>
        <taxon>Dysgonomonadaceae</taxon>
        <taxon>Dysgonomonas</taxon>
    </lineage>
</organism>
<keyword evidence="4" id="KW-1185">Reference proteome</keyword>
<evidence type="ECO:0000256" key="1">
    <source>
        <dbReference type="SAM" id="SignalP"/>
    </source>
</evidence>
<evidence type="ECO:0000313" key="4">
    <source>
        <dbReference type="Proteomes" id="UP001596023"/>
    </source>
</evidence>
<name>A0ABV9KXR3_9BACT</name>
<keyword evidence="1" id="KW-0732">Signal</keyword>
<accession>A0ABV9KXR3</accession>
<proteinExistence type="predicted"/>
<feature type="domain" description="HMA" evidence="2">
    <location>
        <begin position="51"/>
        <end position="117"/>
    </location>
</feature>
<dbReference type="Gene3D" id="3.30.70.100">
    <property type="match status" value="1"/>
</dbReference>
<comment type="caution">
    <text evidence="3">The sequence shown here is derived from an EMBL/GenBank/DDBJ whole genome shotgun (WGS) entry which is preliminary data.</text>
</comment>
<dbReference type="RefSeq" id="WP_379997881.1">
    <property type="nucleotide sequence ID" value="NZ_JBHSGN010000090.1"/>
</dbReference>
<dbReference type="InterPro" id="IPR036163">
    <property type="entry name" value="HMA_dom_sf"/>
</dbReference>
<protein>
    <submittedName>
        <fullName evidence="3">Heavy-metal-associated domain-containing protein</fullName>
    </submittedName>
</protein>
<sequence length="135" mass="14660">MKKIFIVTMTLGATLFIACNSGASNKSEQKIPMAETGQPEMNHDSKKDANLEHATLDVQGNCELCKERIETAAKSVKGVASADWDIKKKELHVSFDSKQTNLDAISKVIAKVGHRTDKDPADPSAYDALPPCCKV</sequence>
<reference evidence="4" key="1">
    <citation type="journal article" date="2019" name="Int. J. Syst. Evol. Microbiol.">
        <title>The Global Catalogue of Microorganisms (GCM) 10K type strain sequencing project: providing services to taxonomists for standard genome sequencing and annotation.</title>
        <authorList>
            <consortium name="The Broad Institute Genomics Platform"/>
            <consortium name="The Broad Institute Genome Sequencing Center for Infectious Disease"/>
            <person name="Wu L."/>
            <person name="Ma J."/>
        </authorList>
    </citation>
    <scope>NUCLEOTIDE SEQUENCE [LARGE SCALE GENOMIC DNA]</scope>
    <source>
        <strain evidence="4">CCUG 66188</strain>
    </source>
</reference>
<evidence type="ECO:0000313" key="3">
    <source>
        <dbReference type="EMBL" id="MFC4675039.1"/>
    </source>
</evidence>
<dbReference type="Proteomes" id="UP001596023">
    <property type="component" value="Unassembled WGS sequence"/>
</dbReference>
<evidence type="ECO:0000259" key="2">
    <source>
        <dbReference type="PROSITE" id="PS50846"/>
    </source>
</evidence>
<feature type="chain" id="PRO_5045417175" evidence="1">
    <location>
        <begin position="24"/>
        <end position="135"/>
    </location>
</feature>
<dbReference type="PROSITE" id="PS50846">
    <property type="entry name" value="HMA_2"/>
    <property type="match status" value="1"/>
</dbReference>
<dbReference type="InterPro" id="IPR006121">
    <property type="entry name" value="HMA_dom"/>
</dbReference>
<dbReference type="SUPFAM" id="SSF55008">
    <property type="entry name" value="HMA, heavy metal-associated domain"/>
    <property type="match status" value="1"/>
</dbReference>
<dbReference type="EMBL" id="JBHSGN010000090">
    <property type="protein sequence ID" value="MFC4675039.1"/>
    <property type="molecule type" value="Genomic_DNA"/>
</dbReference>
<gene>
    <name evidence="3" type="ORF">ACFO6W_15160</name>
</gene>
<feature type="signal peptide" evidence="1">
    <location>
        <begin position="1"/>
        <end position="23"/>
    </location>
</feature>
<dbReference type="Pfam" id="PF00403">
    <property type="entry name" value="HMA"/>
    <property type="match status" value="1"/>
</dbReference>
<dbReference type="CDD" id="cd00371">
    <property type="entry name" value="HMA"/>
    <property type="match status" value="1"/>
</dbReference>